<reference evidence="2 3" key="1">
    <citation type="journal article" date="2024" name="G3 (Bethesda)">
        <title>Genome assembly of Hibiscus sabdariffa L. provides insights into metabolisms of medicinal natural products.</title>
        <authorList>
            <person name="Kim T."/>
        </authorList>
    </citation>
    <scope>NUCLEOTIDE SEQUENCE [LARGE SCALE GENOMIC DNA]</scope>
    <source>
        <strain evidence="2">TK-2024</strain>
        <tissue evidence="2">Old leaves</tissue>
    </source>
</reference>
<gene>
    <name evidence="2" type="ORF">V6N11_079915</name>
</gene>
<protein>
    <submittedName>
        <fullName evidence="2">Uncharacterized protein</fullName>
    </submittedName>
</protein>
<keyword evidence="3" id="KW-1185">Reference proteome</keyword>
<feature type="region of interest" description="Disordered" evidence="1">
    <location>
        <begin position="33"/>
        <end position="58"/>
    </location>
</feature>
<organism evidence="2 3">
    <name type="scientific">Hibiscus sabdariffa</name>
    <name type="common">roselle</name>
    <dbReference type="NCBI Taxonomy" id="183260"/>
    <lineage>
        <taxon>Eukaryota</taxon>
        <taxon>Viridiplantae</taxon>
        <taxon>Streptophyta</taxon>
        <taxon>Embryophyta</taxon>
        <taxon>Tracheophyta</taxon>
        <taxon>Spermatophyta</taxon>
        <taxon>Magnoliopsida</taxon>
        <taxon>eudicotyledons</taxon>
        <taxon>Gunneridae</taxon>
        <taxon>Pentapetalae</taxon>
        <taxon>rosids</taxon>
        <taxon>malvids</taxon>
        <taxon>Malvales</taxon>
        <taxon>Malvaceae</taxon>
        <taxon>Malvoideae</taxon>
        <taxon>Hibiscus</taxon>
    </lineage>
</organism>
<evidence type="ECO:0000313" key="2">
    <source>
        <dbReference type="EMBL" id="KAK9017436.1"/>
    </source>
</evidence>
<evidence type="ECO:0000313" key="3">
    <source>
        <dbReference type="Proteomes" id="UP001396334"/>
    </source>
</evidence>
<proteinExistence type="predicted"/>
<name>A0ABR2RXD9_9ROSI</name>
<sequence length="225" mass="25327">MKRKLSIFQYGSQFDPTGPTRYSPSDWIDISVSESSPSEGSCSIGPPPVSNSSASEASTGIRDELTYYSPMDLRMTDMSEEFQNACVFFKGKIEYIGADLPSTWTLEGFTQLVLGEEEVFDPSYLSDVYSNLLECGFHSCYWEEAFEYIQLINGISLLSNGKRTSPRKCPFACRWGSKSDFIVPRNSVTWPVSQQALRQADITNCFKSVRQVSELDKAAEDFQRI</sequence>
<dbReference type="Proteomes" id="UP001396334">
    <property type="component" value="Unassembled WGS sequence"/>
</dbReference>
<feature type="compositionally biased region" description="Low complexity" evidence="1">
    <location>
        <begin position="33"/>
        <end position="44"/>
    </location>
</feature>
<dbReference type="EMBL" id="JBBPBN010000020">
    <property type="protein sequence ID" value="KAK9017436.1"/>
    <property type="molecule type" value="Genomic_DNA"/>
</dbReference>
<comment type="caution">
    <text evidence="2">The sequence shown here is derived from an EMBL/GenBank/DDBJ whole genome shotgun (WGS) entry which is preliminary data.</text>
</comment>
<evidence type="ECO:0000256" key="1">
    <source>
        <dbReference type="SAM" id="MobiDB-lite"/>
    </source>
</evidence>
<accession>A0ABR2RXD9</accession>